<evidence type="ECO:0000256" key="1">
    <source>
        <dbReference type="ARBA" id="ARBA00006479"/>
    </source>
</evidence>
<keyword evidence="3" id="KW-1185">Reference proteome</keyword>
<dbReference type="PANTHER" id="PTHR18964">
    <property type="entry name" value="ROK (REPRESSOR, ORF, KINASE) FAMILY"/>
    <property type="match status" value="1"/>
</dbReference>
<dbReference type="SUPFAM" id="SSF46785">
    <property type="entry name" value="Winged helix' DNA-binding domain"/>
    <property type="match status" value="1"/>
</dbReference>
<dbReference type="Gene3D" id="1.10.10.10">
    <property type="entry name" value="Winged helix-like DNA-binding domain superfamily/Winged helix DNA-binding domain"/>
    <property type="match status" value="1"/>
</dbReference>
<reference evidence="2 3" key="1">
    <citation type="journal article" date="2021" name="Microorganisms">
        <title>Acidisoma silvae sp. nov. and Acidisomacellulosilytica sp. nov., Two Acidophilic Bacteria Isolated from Decaying Wood, Hydrolyzing Cellulose and Producing Poly-3-hydroxybutyrate.</title>
        <authorList>
            <person name="Mieszkin S."/>
            <person name="Pouder E."/>
            <person name="Uroz S."/>
            <person name="Simon-Colin C."/>
            <person name="Alain K."/>
        </authorList>
    </citation>
    <scope>NUCLEOTIDE SEQUENCE [LARGE SCALE GENOMIC DNA]</scope>
    <source>
        <strain evidence="2 3">HW T5.17</strain>
    </source>
</reference>
<dbReference type="EMBL" id="JAESVA010000004">
    <property type="protein sequence ID" value="MCB8881437.1"/>
    <property type="molecule type" value="Genomic_DNA"/>
</dbReference>
<comment type="caution">
    <text evidence="2">The sequence shown here is derived from an EMBL/GenBank/DDBJ whole genome shotgun (WGS) entry which is preliminary data.</text>
</comment>
<dbReference type="InterPro" id="IPR036388">
    <property type="entry name" value="WH-like_DNA-bd_sf"/>
</dbReference>
<dbReference type="InterPro" id="IPR043129">
    <property type="entry name" value="ATPase_NBD"/>
</dbReference>
<evidence type="ECO:0000313" key="3">
    <source>
        <dbReference type="Proteomes" id="UP000721844"/>
    </source>
</evidence>
<dbReference type="RefSeq" id="WP_227308108.1">
    <property type="nucleotide sequence ID" value="NZ_JAESVA010000004.1"/>
</dbReference>
<dbReference type="InterPro" id="IPR000600">
    <property type="entry name" value="ROK"/>
</dbReference>
<gene>
    <name evidence="2" type="ORF">ACELLULO517_14400</name>
</gene>
<organism evidence="2 3">
    <name type="scientific">Acidisoma cellulosilyticum</name>
    <dbReference type="NCBI Taxonomy" id="2802395"/>
    <lineage>
        <taxon>Bacteria</taxon>
        <taxon>Pseudomonadati</taxon>
        <taxon>Pseudomonadota</taxon>
        <taxon>Alphaproteobacteria</taxon>
        <taxon>Acetobacterales</taxon>
        <taxon>Acidocellaceae</taxon>
        <taxon>Acidisoma</taxon>
    </lineage>
</organism>
<name>A0A963Z237_9PROT</name>
<proteinExistence type="inferred from homology"/>
<dbReference type="Proteomes" id="UP000721844">
    <property type="component" value="Unassembled WGS sequence"/>
</dbReference>
<dbReference type="InterPro" id="IPR036390">
    <property type="entry name" value="WH_DNA-bd_sf"/>
</dbReference>
<sequence length="403" mass="41388">MTFDNPSLPAAPINRRISLRTVMDALLHQGPISRADIAKVTGLSKQTSSEVVRMLEEGGWIQSIGNTKGAVGRSAVLYELRRDRGMVVGVDLGSNKLHAALVNLAGDVVAEELAVTDAQGGMQVLQQVAELVTKLANRSKPADATLLTVAVGCPGALDPTSGSIRFAPNIPGLDKIDALGTLKKALNCPSLTIENDVNLGVLGEQWYGAAAGSDDLVYAALGVGVGLGLLVNGKLARGAHGAAGEIAFLPIGPDPFSPGSLSTGTLEQEIGSPGILRRHAAAGGEEKSVRDIFDAALQGSSIAKATIDETGRLLALGLAAVTALLDPAVIVLGGSIGVRPELLEPVRRYLAACTPLPPPVEPSRLGTRATLMGAAASALHRAHNELFGALDLGVALSLPRPSL</sequence>
<accession>A0A963Z237</accession>
<protein>
    <submittedName>
        <fullName evidence="2">ROK family transcriptional regulator</fullName>
    </submittedName>
</protein>
<comment type="similarity">
    <text evidence="1">Belongs to the ROK (NagC/XylR) family.</text>
</comment>
<dbReference type="Pfam" id="PF00480">
    <property type="entry name" value="ROK"/>
    <property type="match status" value="1"/>
</dbReference>
<evidence type="ECO:0000313" key="2">
    <source>
        <dbReference type="EMBL" id="MCB8881437.1"/>
    </source>
</evidence>
<dbReference type="Pfam" id="PF13412">
    <property type="entry name" value="HTH_24"/>
    <property type="match status" value="1"/>
</dbReference>
<dbReference type="AlphaFoldDB" id="A0A963Z237"/>
<dbReference type="PANTHER" id="PTHR18964:SF149">
    <property type="entry name" value="BIFUNCTIONAL UDP-N-ACETYLGLUCOSAMINE 2-EPIMERASE_N-ACETYLMANNOSAMINE KINASE"/>
    <property type="match status" value="1"/>
</dbReference>
<dbReference type="Gene3D" id="3.30.420.40">
    <property type="match status" value="2"/>
</dbReference>
<dbReference type="SUPFAM" id="SSF53067">
    <property type="entry name" value="Actin-like ATPase domain"/>
    <property type="match status" value="1"/>
</dbReference>